<keyword evidence="11" id="KW-1185">Reference proteome</keyword>
<evidence type="ECO:0000256" key="3">
    <source>
        <dbReference type="ARBA" id="ARBA00023143"/>
    </source>
</evidence>
<evidence type="ECO:0000259" key="8">
    <source>
        <dbReference type="Pfam" id="PF06429"/>
    </source>
</evidence>
<evidence type="ECO:0000256" key="6">
    <source>
        <dbReference type="RuleBase" id="RU362116"/>
    </source>
</evidence>
<reference evidence="10 11" key="1">
    <citation type="journal article" date="2011" name="J. Bacteriol.">
        <title>Genome sequence of Methyloversatilis universalis FAM5T, a methylotrophic representative of the order Rhodocyclales.</title>
        <authorList>
            <person name="Kittichotirat W."/>
            <person name="Good N.M."/>
            <person name="Hall R."/>
            <person name="Bringel F."/>
            <person name="Lajus A."/>
            <person name="Medigue C."/>
            <person name="Smalley N.E."/>
            <person name="Beck D."/>
            <person name="Bumgarner R."/>
            <person name="Vuilleumier S."/>
            <person name="Kalyuzhnaya M.G."/>
        </authorList>
    </citation>
    <scope>NUCLEOTIDE SEQUENCE [LARGE SCALE GENOMIC DNA]</scope>
    <source>
        <strain evidence="11">ATCC BAA-1314 / JCM 13912 / FAM5</strain>
    </source>
</reference>
<feature type="domain" description="Flagellar basal body rod protein N-terminal" evidence="7">
    <location>
        <begin position="5"/>
        <end position="35"/>
    </location>
</feature>
<dbReference type="SUPFAM" id="SSF117143">
    <property type="entry name" value="Flagellar hook protein flgE"/>
    <property type="match status" value="1"/>
</dbReference>
<sequence>MDRVIYTAMTGAKWTMERQASVAQNLANASTTGYRAEEHRLRAVPVKSEALPSRAFVVDASVKNDYTPGVLQQTGRTFDMAIQGKGWFALAMPDGTEAYTRNGHFQISPTGILQNANGLTVQGETGPITIPPDTEVTLGADGTLSTVQRTGGVNQVNPVGRLKLVDPPENTLRRGDDGLFRVTTPGPAPQAQNVRVVGGFLEGSNVNVVDQVVAMISLARQFEMQTKMLQTAERNDQAASQVLGNN</sequence>
<dbReference type="EMBL" id="AFHG01000052">
    <property type="protein sequence ID" value="EGK71257.1"/>
    <property type="molecule type" value="Genomic_DNA"/>
</dbReference>
<dbReference type="NCBIfam" id="TIGR03506">
    <property type="entry name" value="FlgEFG_subfam"/>
    <property type="match status" value="1"/>
</dbReference>
<dbReference type="RefSeq" id="WP_008062439.1">
    <property type="nucleotide sequence ID" value="NZ_AFHG01000052.1"/>
</dbReference>
<evidence type="ECO:0000256" key="4">
    <source>
        <dbReference type="ARBA" id="ARBA00038560"/>
    </source>
</evidence>
<dbReference type="Pfam" id="PF06429">
    <property type="entry name" value="Flg_bbr_C"/>
    <property type="match status" value="1"/>
</dbReference>
<evidence type="ECO:0000256" key="5">
    <source>
        <dbReference type="ARBA" id="ARBA00040228"/>
    </source>
</evidence>
<accession>F5REC6</accession>
<dbReference type="InterPro" id="IPR010930">
    <property type="entry name" value="Flg_bb/hook_C_dom"/>
</dbReference>
<evidence type="ECO:0000256" key="2">
    <source>
        <dbReference type="ARBA" id="ARBA00009677"/>
    </source>
</evidence>
<feature type="domain" description="Flagellar hook protein FlgE/F/G-like D1" evidence="9">
    <location>
        <begin position="81"/>
        <end position="145"/>
    </location>
</feature>
<gene>
    <name evidence="10" type="ORF">METUNv1_02645</name>
</gene>
<dbReference type="PANTHER" id="PTHR30435">
    <property type="entry name" value="FLAGELLAR PROTEIN"/>
    <property type="match status" value="1"/>
</dbReference>
<dbReference type="InterPro" id="IPR012836">
    <property type="entry name" value="FlgF"/>
</dbReference>
<evidence type="ECO:0000256" key="1">
    <source>
        <dbReference type="ARBA" id="ARBA00004117"/>
    </source>
</evidence>
<evidence type="ECO:0000259" key="9">
    <source>
        <dbReference type="Pfam" id="PF22692"/>
    </source>
</evidence>
<dbReference type="InterPro" id="IPR001444">
    <property type="entry name" value="Flag_bb_rod_N"/>
</dbReference>
<protein>
    <recommendedName>
        <fullName evidence="5 6">Flagellar basal-body rod protein FlgF</fullName>
    </recommendedName>
</protein>
<dbReference type="GO" id="GO:0030694">
    <property type="term" value="C:bacterial-type flagellum basal body, rod"/>
    <property type="evidence" value="ECO:0007669"/>
    <property type="project" value="UniProtKB-UniRule"/>
</dbReference>
<dbReference type="InterPro" id="IPR037925">
    <property type="entry name" value="FlgE/F/G-like"/>
</dbReference>
<dbReference type="PANTHER" id="PTHR30435:SF18">
    <property type="entry name" value="FLAGELLAR BASAL-BODY ROD PROTEIN FLGF"/>
    <property type="match status" value="1"/>
</dbReference>
<dbReference type="Pfam" id="PF00460">
    <property type="entry name" value="Flg_bb_rod"/>
    <property type="match status" value="1"/>
</dbReference>
<dbReference type="InterPro" id="IPR020013">
    <property type="entry name" value="Flagellar_FlgE/F/G"/>
</dbReference>
<evidence type="ECO:0000313" key="11">
    <source>
        <dbReference type="Proteomes" id="UP000005019"/>
    </source>
</evidence>
<dbReference type="AlphaFoldDB" id="F5REC6"/>
<comment type="subunit">
    <text evidence="4 6">The basal body constitutes a major portion of the flagellar organelle and consists of five rings (E,L,P,S, and M) mounted on a central rod. The rod consists of about 26 subunits of FlgG in the distal portion, and FlgB, FlgC and FlgF are thought to build up the proximal portion of the rod with about 6 subunits each.</text>
</comment>
<dbReference type="InterPro" id="IPR053967">
    <property type="entry name" value="LlgE_F_G-like_D1"/>
</dbReference>
<dbReference type="OrthoDB" id="9804559at2"/>
<keyword evidence="10" id="KW-0282">Flagellum</keyword>
<dbReference type="STRING" id="1000565.METUNv1_02645"/>
<dbReference type="Proteomes" id="UP000005019">
    <property type="component" value="Unassembled WGS sequence"/>
</dbReference>
<organism evidence="10 11">
    <name type="scientific">Methyloversatilis universalis (strain ATCC BAA-1314 / DSM 25237 / JCM 13912 / CCUG 52030 / FAM5)</name>
    <dbReference type="NCBI Taxonomy" id="1000565"/>
    <lineage>
        <taxon>Bacteria</taxon>
        <taxon>Pseudomonadati</taxon>
        <taxon>Pseudomonadota</taxon>
        <taxon>Betaproteobacteria</taxon>
        <taxon>Nitrosomonadales</taxon>
        <taxon>Sterolibacteriaceae</taxon>
        <taxon>Methyloversatilis</taxon>
    </lineage>
</organism>
<dbReference type="eggNOG" id="COG4787">
    <property type="taxonomic scope" value="Bacteria"/>
</dbReference>
<dbReference type="NCBIfam" id="TIGR02490">
    <property type="entry name" value="flgF"/>
    <property type="match status" value="1"/>
</dbReference>
<keyword evidence="10" id="KW-0969">Cilium</keyword>
<dbReference type="Pfam" id="PF22692">
    <property type="entry name" value="LlgE_F_G_D1"/>
    <property type="match status" value="1"/>
</dbReference>
<comment type="subcellular location">
    <subcellularLocation>
        <location evidence="1 6">Bacterial flagellum basal body</location>
    </subcellularLocation>
</comment>
<keyword evidence="3 6" id="KW-0975">Bacterial flagellum</keyword>
<comment type="similarity">
    <text evidence="2 6">Belongs to the flagella basal body rod proteins family.</text>
</comment>
<name>F5REC6_METUF</name>
<dbReference type="NCBIfam" id="NF009280">
    <property type="entry name" value="PRK12640.1"/>
    <property type="match status" value="1"/>
</dbReference>
<evidence type="ECO:0000259" key="7">
    <source>
        <dbReference type="Pfam" id="PF00460"/>
    </source>
</evidence>
<feature type="domain" description="Flagellar basal-body/hook protein C-terminal" evidence="8">
    <location>
        <begin position="198"/>
        <end position="241"/>
    </location>
</feature>
<proteinExistence type="inferred from homology"/>
<keyword evidence="10" id="KW-0966">Cell projection</keyword>
<dbReference type="GO" id="GO:0071978">
    <property type="term" value="P:bacterial-type flagellum-dependent swarming motility"/>
    <property type="evidence" value="ECO:0007669"/>
    <property type="project" value="TreeGrafter"/>
</dbReference>
<comment type="caution">
    <text evidence="10">The sequence shown here is derived from an EMBL/GenBank/DDBJ whole genome shotgun (WGS) entry which is preliminary data.</text>
</comment>
<evidence type="ECO:0000313" key="10">
    <source>
        <dbReference type="EMBL" id="EGK71257.1"/>
    </source>
</evidence>